<evidence type="ECO:0000313" key="3">
    <source>
        <dbReference type="Proteomes" id="UP000835052"/>
    </source>
</evidence>
<proteinExistence type="predicted"/>
<evidence type="ECO:0000313" key="2">
    <source>
        <dbReference type="EMBL" id="CAD6197812.1"/>
    </source>
</evidence>
<organism evidence="2 3">
    <name type="scientific">Caenorhabditis auriculariae</name>
    <dbReference type="NCBI Taxonomy" id="2777116"/>
    <lineage>
        <taxon>Eukaryota</taxon>
        <taxon>Metazoa</taxon>
        <taxon>Ecdysozoa</taxon>
        <taxon>Nematoda</taxon>
        <taxon>Chromadorea</taxon>
        <taxon>Rhabditida</taxon>
        <taxon>Rhabditina</taxon>
        <taxon>Rhabditomorpha</taxon>
        <taxon>Rhabditoidea</taxon>
        <taxon>Rhabditidae</taxon>
        <taxon>Peloderinae</taxon>
        <taxon>Caenorhabditis</taxon>
    </lineage>
</organism>
<keyword evidence="3" id="KW-1185">Reference proteome</keyword>
<reference evidence="2" key="1">
    <citation type="submission" date="2020-10" db="EMBL/GenBank/DDBJ databases">
        <authorList>
            <person name="Kikuchi T."/>
        </authorList>
    </citation>
    <scope>NUCLEOTIDE SEQUENCE</scope>
    <source>
        <strain evidence="2">NKZ352</strain>
    </source>
</reference>
<dbReference type="EMBL" id="CAJGYM010000105">
    <property type="protein sequence ID" value="CAD6197812.1"/>
    <property type="molecule type" value="Genomic_DNA"/>
</dbReference>
<name>A0A8S1HXM5_9PELO</name>
<accession>A0A8S1HXM5</accession>
<sequence>MTKTCEDSWEELGTRPSFALAHVSHCVALLSGSAGIKLTTCQIDGSNWRLPHTLLPQAPTSIFASPIRSPLCRVPPVRQLDEPFMRTSQVESVSPRLGVKTARDKEANKAIMSTP</sequence>
<gene>
    <name evidence="2" type="ORF">CAUJ_LOCUS13719</name>
</gene>
<evidence type="ECO:0000256" key="1">
    <source>
        <dbReference type="SAM" id="MobiDB-lite"/>
    </source>
</evidence>
<dbReference type="AlphaFoldDB" id="A0A8S1HXM5"/>
<dbReference type="Proteomes" id="UP000835052">
    <property type="component" value="Unassembled WGS sequence"/>
</dbReference>
<comment type="caution">
    <text evidence="2">The sequence shown here is derived from an EMBL/GenBank/DDBJ whole genome shotgun (WGS) entry which is preliminary data.</text>
</comment>
<protein>
    <submittedName>
        <fullName evidence="2">Uncharacterized protein</fullName>
    </submittedName>
</protein>
<feature type="region of interest" description="Disordered" evidence="1">
    <location>
        <begin position="91"/>
        <end position="115"/>
    </location>
</feature>